<dbReference type="EMBL" id="JAQIZT010000003">
    <property type="protein sequence ID" value="KAJ7005054.1"/>
    <property type="molecule type" value="Genomic_DNA"/>
</dbReference>
<sequence>MAAVVGLAAIIRGALATVIHSAGFVKERRVLAGSCHVWAAGSPVRTVLLRLTMKNVGLQGEAAVEMGTTVEQGGRDDVVWSSSLFLREGLVGWESDDVGGWRRWRKEILSKGKRRLVFGLWFEGKWRLTREMWPAIFL</sequence>
<comment type="caution">
    <text evidence="2">The sequence shown here is derived from an EMBL/GenBank/DDBJ whole genome shotgun (WGS) entry which is preliminary data.</text>
</comment>
<evidence type="ECO:0000256" key="1">
    <source>
        <dbReference type="SAM" id="SignalP"/>
    </source>
</evidence>
<gene>
    <name evidence="2" type="ORF">NC653_009769</name>
</gene>
<feature type="signal peptide" evidence="1">
    <location>
        <begin position="1"/>
        <end position="16"/>
    </location>
</feature>
<evidence type="ECO:0000313" key="3">
    <source>
        <dbReference type="Proteomes" id="UP001164929"/>
    </source>
</evidence>
<keyword evidence="1" id="KW-0732">Signal</keyword>
<accession>A0AAD6RA22</accession>
<evidence type="ECO:0000313" key="2">
    <source>
        <dbReference type="EMBL" id="KAJ7005054.1"/>
    </source>
</evidence>
<dbReference type="AlphaFoldDB" id="A0AAD6RA22"/>
<organism evidence="2 3">
    <name type="scientific">Populus alba x Populus x berolinensis</name>
    <dbReference type="NCBI Taxonomy" id="444605"/>
    <lineage>
        <taxon>Eukaryota</taxon>
        <taxon>Viridiplantae</taxon>
        <taxon>Streptophyta</taxon>
        <taxon>Embryophyta</taxon>
        <taxon>Tracheophyta</taxon>
        <taxon>Spermatophyta</taxon>
        <taxon>Magnoliopsida</taxon>
        <taxon>eudicotyledons</taxon>
        <taxon>Gunneridae</taxon>
        <taxon>Pentapetalae</taxon>
        <taxon>rosids</taxon>
        <taxon>fabids</taxon>
        <taxon>Malpighiales</taxon>
        <taxon>Salicaceae</taxon>
        <taxon>Saliceae</taxon>
        <taxon>Populus</taxon>
    </lineage>
</organism>
<protein>
    <submittedName>
        <fullName evidence="2">Uncharacterized protein</fullName>
    </submittedName>
</protein>
<proteinExistence type="predicted"/>
<feature type="chain" id="PRO_5041959784" evidence="1">
    <location>
        <begin position="17"/>
        <end position="138"/>
    </location>
</feature>
<reference evidence="2" key="1">
    <citation type="journal article" date="2023" name="Mol. Ecol. Resour.">
        <title>Chromosome-level genome assembly of a triploid poplar Populus alba 'Berolinensis'.</title>
        <authorList>
            <person name="Chen S."/>
            <person name="Yu Y."/>
            <person name="Wang X."/>
            <person name="Wang S."/>
            <person name="Zhang T."/>
            <person name="Zhou Y."/>
            <person name="He R."/>
            <person name="Meng N."/>
            <person name="Wang Y."/>
            <person name="Liu W."/>
            <person name="Liu Z."/>
            <person name="Liu J."/>
            <person name="Guo Q."/>
            <person name="Huang H."/>
            <person name="Sederoff R.R."/>
            <person name="Wang G."/>
            <person name="Qu G."/>
            <person name="Chen S."/>
        </authorList>
    </citation>
    <scope>NUCLEOTIDE SEQUENCE</scope>
    <source>
        <strain evidence="2">SC-2020</strain>
    </source>
</reference>
<keyword evidence="3" id="KW-1185">Reference proteome</keyword>
<name>A0AAD6RA22_9ROSI</name>
<dbReference type="Proteomes" id="UP001164929">
    <property type="component" value="Chromosome 3"/>
</dbReference>